<dbReference type="SUPFAM" id="SSF57701">
    <property type="entry name" value="Zn2/Cys6 DNA-binding domain"/>
    <property type="match status" value="1"/>
</dbReference>
<keyword evidence="4" id="KW-0238">DNA-binding</keyword>
<dbReference type="EMBL" id="CP059269">
    <property type="protein sequence ID" value="QLQ79799.1"/>
    <property type="molecule type" value="Genomic_DNA"/>
</dbReference>
<dbReference type="SMART" id="SM00906">
    <property type="entry name" value="Fungal_trans"/>
    <property type="match status" value="1"/>
</dbReference>
<evidence type="ECO:0000256" key="2">
    <source>
        <dbReference type="ARBA" id="ARBA00022723"/>
    </source>
</evidence>
<dbReference type="AlphaFoldDB" id="A0A7H9HR65"/>
<reference evidence="8 9" key="1">
    <citation type="submission" date="2020-06" db="EMBL/GenBank/DDBJ databases">
        <title>The yeast mating-type switching endonuclease HO is a domesticated member of an unorthodox homing genetic element family.</title>
        <authorList>
            <person name="Coughlan A.Y."/>
            <person name="Lombardi L."/>
            <person name="Braun-Galleani S."/>
            <person name="Martos A.R."/>
            <person name="Galeote V."/>
            <person name="Bigey F."/>
            <person name="Dequin S."/>
            <person name="Byrne K.P."/>
            <person name="Wolfe K.H."/>
        </authorList>
    </citation>
    <scope>NUCLEOTIDE SEQUENCE [LARGE SCALE GENOMIC DNA]</scope>
    <source>
        <strain evidence="8 9">CBS2947</strain>
    </source>
</reference>
<accession>A0A7H9HR65</accession>
<keyword evidence="5" id="KW-0539">Nucleus</keyword>
<evidence type="ECO:0000256" key="1">
    <source>
        <dbReference type="ARBA" id="ARBA00004123"/>
    </source>
</evidence>
<dbReference type="SMART" id="SM00066">
    <property type="entry name" value="GAL4"/>
    <property type="match status" value="1"/>
</dbReference>
<dbReference type="InterPro" id="IPR050987">
    <property type="entry name" value="AtrR-like"/>
</dbReference>
<dbReference type="Pfam" id="PF04082">
    <property type="entry name" value="Fungal_trans"/>
    <property type="match status" value="1"/>
</dbReference>
<dbReference type="GO" id="GO:0045944">
    <property type="term" value="P:positive regulation of transcription by RNA polymerase II"/>
    <property type="evidence" value="ECO:0007669"/>
    <property type="project" value="UniProtKB-ARBA"/>
</dbReference>
<sequence>MFVGKRTVESQSGTIRKRSKVTKACENCRRRKIKCTGKQPCNNCVTYQCECVYKRDGISSVNITTKPSNVEKLGVSISSENSTDANVSESEKAGSADISKSDDQKIRSKNSSDATFDPVLDCVFDSTECLGNDTSCIGLKEGQDTNGADTANDSDRVDCSKTDLASLTTCYPIEGYNGLYEDDMDFQENISELQCVLKKLVSMRSSNPHVKKAIAELNERAESLIENWEPKYNCDRYNETFKGGFEQSKSVETHLMKNKYSDQVFLTSYSVWTDVSKKSGSENPIFRNQPLVDEIFGLYSPLQGLSLRGIGCFFQRFTSGCESKEEIIQLKESLYLLLRFFDICLDQMNRSCVSIANPLESYLQRRNLMDCVPISATNGVSPSSSNNRDLISIVIDRLPQPFVKRLTDISNEELRQVMYDDFAMFNLVLKMYGHHQKGFESLMMKITRRQRKDSPTAYCSPSDREDFIHFCEEEELLLALCYNYYNSTMYHVNEFVANLNYFEALLTLLDIQKWLDEFYCFEKVLGVAMRYAYDIGLSRWEHCVGLDEETAERRRKCWWKLYTTEKLYCFKKGKQSSIDDDKMNCLLPSEFRSLGFSDNKDFLSKVLTTPRGWAFDNMSIQDLKFYGECAISQVVSHFYSTVLFSERYTSIKNTAKPPFIKERLVKEVFQKLHTLRAQFDAIKEQTKKLFEVASSSADGSLNMFLAKDERSLAARYALFHGCFFFTVSTSANNLIARLLTDTSRASTIDQYTKYAGFLRQSWREMTQLVLSLDDDYTVSRIFDSYGVVCLALISRAFCDVSLAKTAEDLVSLLKMFKRLRNITIFHENKDNDLVASSNAYGSYIRFQIFLAINIHSMMLGYMRLKNITKDTLFEEVKQMAPDVADLPPLILNPKSAIYEPLMKPVQTSGFHVKVSSMLERDGKYTNAPKTYPKTALQLMPIRNHERAPMHHFGSAGDVSSPRQISSKESPYPSLPSIRSLTDVEQGSIQFSEKPSLTDSQQFKQANSPDQERFQQASPKNLGFPYTGYNLGTLDEFITNGDLNDLCNTLWSDLYSEDVPQTILLPDEYSGSTEK</sequence>
<dbReference type="GO" id="GO:0005634">
    <property type="term" value="C:nucleus"/>
    <property type="evidence" value="ECO:0007669"/>
    <property type="project" value="UniProtKB-SubCell"/>
</dbReference>
<dbReference type="Pfam" id="PF00172">
    <property type="entry name" value="Zn_clus"/>
    <property type="match status" value="1"/>
</dbReference>
<feature type="compositionally biased region" description="Polar residues" evidence="6">
    <location>
        <begin position="79"/>
        <end position="88"/>
    </location>
</feature>
<dbReference type="OrthoDB" id="3364175at2759"/>
<dbReference type="InterPro" id="IPR001138">
    <property type="entry name" value="Zn2Cys6_DnaBD"/>
</dbReference>
<keyword evidence="9" id="KW-1185">Reference proteome</keyword>
<dbReference type="Proteomes" id="UP000510647">
    <property type="component" value="Chromosome 3"/>
</dbReference>
<evidence type="ECO:0000256" key="3">
    <source>
        <dbReference type="ARBA" id="ARBA00022833"/>
    </source>
</evidence>
<dbReference type="InterPro" id="IPR007219">
    <property type="entry name" value="XnlR_reg_dom"/>
</dbReference>
<dbReference type="PROSITE" id="PS00463">
    <property type="entry name" value="ZN2_CY6_FUNGAL_1"/>
    <property type="match status" value="1"/>
</dbReference>
<evidence type="ECO:0000259" key="7">
    <source>
        <dbReference type="PROSITE" id="PS50048"/>
    </source>
</evidence>
<organism evidence="8 9">
    <name type="scientific">Torulaspora globosa</name>
    <dbReference type="NCBI Taxonomy" id="48254"/>
    <lineage>
        <taxon>Eukaryota</taxon>
        <taxon>Fungi</taxon>
        <taxon>Dikarya</taxon>
        <taxon>Ascomycota</taxon>
        <taxon>Saccharomycotina</taxon>
        <taxon>Saccharomycetes</taxon>
        <taxon>Saccharomycetales</taxon>
        <taxon>Saccharomycetaceae</taxon>
        <taxon>Torulaspora</taxon>
    </lineage>
</organism>
<comment type="subcellular location">
    <subcellularLocation>
        <location evidence="1">Nucleus</location>
    </subcellularLocation>
</comment>
<keyword evidence="3" id="KW-0862">Zinc</keyword>
<dbReference type="CDD" id="cd00067">
    <property type="entry name" value="GAL4"/>
    <property type="match status" value="1"/>
</dbReference>
<evidence type="ECO:0000313" key="8">
    <source>
        <dbReference type="EMBL" id="QLQ79799.1"/>
    </source>
</evidence>
<feature type="region of interest" description="Disordered" evidence="6">
    <location>
        <begin position="79"/>
        <end position="111"/>
    </location>
</feature>
<feature type="compositionally biased region" description="Polar residues" evidence="6">
    <location>
        <begin position="976"/>
        <end position="1018"/>
    </location>
</feature>
<dbReference type="PANTHER" id="PTHR46910:SF3">
    <property type="entry name" value="HALOTOLERANCE PROTEIN 9-RELATED"/>
    <property type="match status" value="1"/>
</dbReference>
<dbReference type="Gene3D" id="4.10.240.10">
    <property type="entry name" value="Zn(2)-C6 fungal-type DNA-binding domain"/>
    <property type="match status" value="1"/>
</dbReference>
<keyword evidence="2" id="KW-0479">Metal-binding</keyword>
<feature type="region of interest" description="Disordered" evidence="6">
    <location>
        <begin position="948"/>
        <end position="1020"/>
    </location>
</feature>
<gene>
    <name evidence="8" type="ORF">HG537_0C04480</name>
</gene>
<evidence type="ECO:0000313" key="9">
    <source>
        <dbReference type="Proteomes" id="UP000510647"/>
    </source>
</evidence>
<dbReference type="GO" id="GO:0006351">
    <property type="term" value="P:DNA-templated transcription"/>
    <property type="evidence" value="ECO:0007669"/>
    <property type="project" value="InterPro"/>
</dbReference>
<dbReference type="CDD" id="cd12148">
    <property type="entry name" value="fungal_TF_MHR"/>
    <property type="match status" value="1"/>
</dbReference>
<feature type="compositionally biased region" description="Basic and acidic residues" evidence="6">
    <location>
        <begin position="89"/>
        <end position="106"/>
    </location>
</feature>
<name>A0A7H9HR65_9SACH</name>
<dbReference type="GO" id="GO:0008270">
    <property type="term" value="F:zinc ion binding"/>
    <property type="evidence" value="ECO:0007669"/>
    <property type="project" value="InterPro"/>
</dbReference>
<dbReference type="PANTHER" id="PTHR46910">
    <property type="entry name" value="TRANSCRIPTION FACTOR PDR1"/>
    <property type="match status" value="1"/>
</dbReference>
<evidence type="ECO:0000256" key="6">
    <source>
        <dbReference type="SAM" id="MobiDB-lite"/>
    </source>
</evidence>
<dbReference type="GO" id="GO:0000981">
    <property type="term" value="F:DNA-binding transcription factor activity, RNA polymerase II-specific"/>
    <property type="evidence" value="ECO:0007669"/>
    <property type="project" value="InterPro"/>
</dbReference>
<evidence type="ECO:0000256" key="5">
    <source>
        <dbReference type="ARBA" id="ARBA00023242"/>
    </source>
</evidence>
<protein>
    <recommendedName>
        <fullName evidence="7">Zn(2)-C6 fungal-type domain-containing protein</fullName>
    </recommendedName>
</protein>
<feature type="domain" description="Zn(2)-C6 fungal-type" evidence="7">
    <location>
        <begin position="24"/>
        <end position="53"/>
    </location>
</feature>
<dbReference type="PROSITE" id="PS50048">
    <property type="entry name" value="ZN2_CY6_FUNGAL_2"/>
    <property type="match status" value="1"/>
</dbReference>
<proteinExistence type="predicted"/>
<evidence type="ECO:0000256" key="4">
    <source>
        <dbReference type="ARBA" id="ARBA00023125"/>
    </source>
</evidence>
<dbReference type="InterPro" id="IPR036864">
    <property type="entry name" value="Zn2-C6_fun-type_DNA-bd_sf"/>
</dbReference>
<dbReference type="GO" id="GO:0003677">
    <property type="term" value="F:DNA binding"/>
    <property type="evidence" value="ECO:0007669"/>
    <property type="project" value="UniProtKB-KW"/>
</dbReference>